<feature type="transmembrane region" description="Helical" evidence="5">
    <location>
        <begin position="20"/>
        <end position="40"/>
    </location>
</feature>
<comment type="subcellular location">
    <subcellularLocation>
        <location evidence="1">Membrane</location>
        <topology evidence="1">Multi-pass membrane protein</topology>
    </subcellularLocation>
</comment>
<evidence type="ECO:0000313" key="8">
    <source>
        <dbReference type="Proteomes" id="UP000192746"/>
    </source>
</evidence>
<dbReference type="InterPro" id="IPR009908">
    <property type="entry name" value="Methylamine_util_MauE"/>
</dbReference>
<dbReference type="EMBL" id="ARYN01000026">
    <property type="protein sequence ID" value="ORL43755.1"/>
    <property type="molecule type" value="Genomic_DNA"/>
</dbReference>
<keyword evidence="8" id="KW-1185">Reference proteome</keyword>
<dbReference type="GO" id="GO:0030416">
    <property type="term" value="P:methylamine metabolic process"/>
    <property type="evidence" value="ECO:0007669"/>
    <property type="project" value="InterPro"/>
</dbReference>
<feature type="transmembrane region" description="Helical" evidence="5">
    <location>
        <begin position="60"/>
        <end position="81"/>
    </location>
</feature>
<gene>
    <name evidence="7" type="ORF">IIF7_19379</name>
</gene>
<keyword evidence="2 5" id="KW-0812">Transmembrane</keyword>
<organism evidence="7 8">
    <name type="scientific">Zunongwangia atlantica 22II14-10F7</name>
    <dbReference type="NCBI Taxonomy" id="1185767"/>
    <lineage>
        <taxon>Bacteria</taxon>
        <taxon>Pseudomonadati</taxon>
        <taxon>Bacteroidota</taxon>
        <taxon>Flavobacteriia</taxon>
        <taxon>Flavobacteriales</taxon>
        <taxon>Flavobacteriaceae</taxon>
        <taxon>Zunongwangia</taxon>
    </lineage>
</organism>
<protein>
    <recommendedName>
        <fullName evidence="6">Methylamine utilisation protein MauE domain-containing protein</fullName>
    </recommendedName>
</protein>
<feature type="transmembrane region" description="Helical" evidence="5">
    <location>
        <begin position="88"/>
        <end position="109"/>
    </location>
</feature>
<feature type="domain" description="Methylamine utilisation protein MauE" evidence="6">
    <location>
        <begin position="19"/>
        <end position="145"/>
    </location>
</feature>
<proteinExistence type="predicted"/>
<dbReference type="STRING" id="1185767.IIF7_19379"/>
<dbReference type="OrthoDB" id="673785at2"/>
<accession>A0A1Y1SZH1</accession>
<dbReference type="AlphaFoldDB" id="A0A1Y1SZH1"/>
<keyword evidence="3 5" id="KW-1133">Transmembrane helix</keyword>
<evidence type="ECO:0000256" key="4">
    <source>
        <dbReference type="ARBA" id="ARBA00023136"/>
    </source>
</evidence>
<evidence type="ECO:0000256" key="5">
    <source>
        <dbReference type="SAM" id="Phobius"/>
    </source>
</evidence>
<keyword evidence="4 5" id="KW-0472">Membrane</keyword>
<dbReference type="Pfam" id="PF07291">
    <property type="entry name" value="MauE"/>
    <property type="match status" value="1"/>
</dbReference>
<comment type="caution">
    <text evidence="7">The sequence shown here is derived from an EMBL/GenBank/DDBJ whole genome shotgun (WGS) entry which is preliminary data.</text>
</comment>
<evidence type="ECO:0000256" key="3">
    <source>
        <dbReference type="ARBA" id="ARBA00022989"/>
    </source>
</evidence>
<dbReference type="RefSeq" id="WP_084843339.1">
    <property type="nucleotide sequence ID" value="NZ_ARYN01000026.1"/>
</dbReference>
<feature type="transmembrane region" description="Helical" evidence="5">
    <location>
        <begin position="129"/>
        <end position="147"/>
    </location>
</feature>
<evidence type="ECO:0000256" key="2">
    <source>
        <dbReference type="ARBA" id="ARBA00022692"/>
    </source>
</evidence>
<sequence length="155" mass="17361">MLKGKTQWLGLAHTKRKNVLHGIICYFILLFAYTGGSKLIDVDPLYTSLRNTPLYFGKPLALILSWGLPALEIATALSLCFSKFRYTGLISAGILIFVFIMYTGWIVIFPMQQPCSCGGILAEMSWKQHFLFNLFSEALALSGIYLLSPSKKLSR</sequence>
<evidence type="ECO:0000313" key="7">
    <source>
        <dbReference type="EMBL" id="ORL43755.1"/>
    </source>
</evidence>
<evidence type="ECO:0000259" key="6">
    <source>
        <dbReference type="Pfam" id="PF07291"/>
    </source>
</evidence>
<dbReference type="Proteomes" id="UP000192746">
    <property type="component" value="Unassembled WGS sequence"/>
</dbReference>
<name>A0A1Y1SZH1_9FLAO</name>
<reference evidence="7 8" key="1">
    <citation type="submission" date="2013-04" db="EMBL/GenBank/DDBJ databases">
        <title>Zunongwangia sp. 22II14-10F7 Genome Sequencing.</title>
        <authorList>
            <person name="Lai Q."/>
            <person name="Shao Z."/>
        </authorList>
    </citation>
    <scope>NUCLEOTIDE SEQUENCE [LARGE SCALE GENOMIC DNA]</scope>
    <source>
        <strain evidence="7 8">22II14-10F7</strain>
    </source>
</reference>
<dbReference type="GO" id="GO:0016020">
    <property type="term" value="C:membrane"/>
    <property type="evidence" value="ECO:0007669"/>
    <property type="project" value="UniProtKB-SubCell"/>
</dbReference>
<evidence type="ECO:0000256" key="1">
    <source>
        <dbReference type="ARBA" id="ARBA00004141"/>
    </source>
</evidence>